<evidence type="ECO:0008006" key="3">
    <source>
        <dbReference type="Google" id="ProtNLM"/>
    </source>
</evidence>
<dbReference type="AlphaFoldDB" id="A0A8I0T5N2"/>
<dbReference type="RefSeq" id="WP_125253507.1">
    <property type="nucleotide sequence ID" value="NZ_AQHF01000034.1"/>
</dbReference>
<gene>
    <name evidence="1" type="ORF">PPEP_b0463</name>
</gene>
<protein>
    <recommendedName>
        <fullName evidence="3">Orphan protein</fullName>
    </recommendedName>
</protein>
<dbReference type="Pfam" id="PF19531">
    <property type="entry name" value="DUF6058"/>
    <property type="match status" value="1"/>
</dbReference>
<reference evidence="1 2" key="1">
    <citation type="submission" date="2015-06" db="EMBL/GenBank/DDBJ databases">
        <title>Genome sequence of Pseudoalteromonas peptidolytica.</title>
        <authorList>
            <person name="Xie B.-B."/>
            <person name="Rong J.-C."/>
            <person name="Qin Q.-L."/>
            <person name="Zhang Y.-Z."/>
        </authorList>
    </citation>
    <scope>NUCLEOTIDE SEQUENCE [LARGE SCALE GENOMIC DNA]</scope>
    <source>
        <strain evidence="1 2">F12-50-A1</strain>
    </source>
</reference>
<dbReference type="Proteomes" id="UP000660708">
    <property type="component" value="Unassembled WGS sequence"/>
</dbReference>
<keyword evidence="2" id="KW-1185">Reference proteome</keyword>
<organism evidence="1 2">
    <name type="scientific">Pseudoalteromonas peptidolytica F12-50-A1</name>
    <dbReference type="NCBI Taxonomy" id="1315280"/>
    <lineage>
        <taxon>Bacteria</taxon>
        <taxon>Pseudomonadati</taxon>
        <taxon>Pseudomonadota</taxon>
        <taxon>Gammaproteobacteria</taxon>
        <taxon>Alteromonadales</taxon>
        <taxon>Pseudoalteromonadaceae</taxon>
        <taxon>Pseudoalteromonas</taxon>
    </lineage>
</organism>
<proteinExistence type="predicted"/>
<comment type="caution">
    <text evidence="1">The sequence shown here is derived from an EMBL/GenBank/DDBJ whole genome shotgun (WGS) entry which is preliminary data.</text>
</comment>
<dbReference type="EMBL" id="AQHF01000034">
    <property type="protein sequence ID" value="MBE0348661.1"/>
    <property type="molecule type" value="Genomic_DNA"/>
</dbReference>
<accession>A0A8I0T5N2</accession>
<evidence type="ECO:0000313" key="2">
    <source>
        <dbReference type="Proteomes" id="UP000660708"/>
    </source>
</evidence>
<evidence type="ECO:0000313" key="1">
    <source>
        <dbReference type="EMBL" id="MBE0348661.1"/>
    </source>
</evidence>
<name>A0A8I0T5N2_9GAMM</name>
<dbReference type="InterPro" id="IPR045694">
    <property type="entry name" value="DUF6058"/>
</dbReference>
<sequence length="217" mass="24982">MGLSHFLNTHFYTTAELSSSLKITEDRLAEWQSLSLFPNPSYSIQNQIKCSSYFGLYECEEYTDFYARGLLNWGQLIQKHKIDQSSNAFELFRQKYCDALGRCVEKGFYTEDPSFSDDLVEHVQQVWQQFLCGKYGVISQNGLIEEALYIDLGRAIIDDITEARTASNIAAEQREQVHNAMKLLNKALAANTQAEQTESLRSKYIDQLIRKYDLSIK</sequence>